<dbReference type="InterPro" id="IPR008030">
    <property type="entry name" value="NmrA-like"/>
</dbReference>
<protein>
    <submittedName>
        <fullName evidence="2">NmrA family protein</fullName>
    </submittedName>
</protein>
<dbReference type="SUPFAM" id="SSF51735">
    <property type="entry name" value="NAD(P)-binding Rossmann-fold domains"/>
    <property type="match status" value="1"/>
</dbReference>
<reference evidence="2 3" key="1">
    <citation type="submission" date="2019-07" db="EMBL/GenBank/DDBJ databases">
        <title>Complete Genome Sequence of Leptotrichia wadei Strain JMUB3934.</title>
        <authorList>
            <person name="Watanabe S."/>
            <person name="Cui L."/>
        </authorList>
    </citation>
    <scope>NUCLEOTIDE SEQUENCE [LARGE SCALE GENOMIC DNA]</scope>
    <source>
        <strain evidence="2 3">JMUB3934</strain>
    </source>
</reference>
<name>A0A510KF56_9FUSO</name>
<dbReference type="AlphaFoldDB" id="A0A510KF56"/>
<dbReference type="Pfam" id="PF05368">
    <property type="entry name" value="NmrA"/>
    <property type="match status" value="1"/>
</dbReference>
<sequence length="315" mass="36159">MKKIKKISMDILFEKIEENKEVFIRLRDKLRIRGDIKMTKIAVTGVTGHLGEIVSKLCKKNGIEVRNLARNKEKAEKMGFSNVFKSSYDKSEDTVKSLEGIDVLFMVSGSENPNRVQQHKDFIDAAKMAKVSHIIYLSFYNASKNSVFTLGRDHYATEEYIKENGFKYTFLRDNFYADFFVNLCKEYGEIKGPAGNGRVSVVVRSDVSEVVAKILENPKKWENQTLNMTGPEELTMNEIVKIVSEHFGKEIKYTNETVEEAYESRKIWKAEQWEYDSWVSTYTAIAQGEQSGISCDIEKVLGRRATSLSEYLKNL</sequence>
<dbReference type="Proteomes" id="UP000321501">
    <property type="component" value="Chromosome"/>
</dbReference>
<evidence type="ECO:0000259" key="1">
    <source>
        <dbReference type="Pfam" id="PF05368"/>
    </source>
</evidence>
<evidence type="ECO:0000313" key="2">
    <source>
        <dbReference type="EMBL" id="BBM50309.1"/>
    </source>
</evidence>
<evidence type="ECO:0000313" key="3">
    <source>
        <dbReference type="Proteomes" id="UP000321501"/>
    </source>
</evidence>
<dbReference type="PANTHER" id="PTHR47129">
    <property type="entry name" value="QUINONE OXIDOREDUCTASE 2"/>
    <property type="match status" value="1"/>
</dbReference>
<dbReference type="EMBL" id="AP019835">
    <property type="protein sequence ID" value="BBM50309.1"/>
    <property type="molecule type" value="Genomic_DNA"/>
</dbReference>
<organism evidence="2 3">
    <name type="scientific">Leptotrichia wadei</name>
    <dbReference type="NCBI Taxonomy" id="157687"/>
    <lineage>
        <taxon>Bacteria</taxon>
        <taxon>Fusobacteriati</taxon>
        <taxon>Fusobacteriota</taxon>
        <taxon>Fusobacteriia</taxon>
        <taxon>Fusobacteriales</taxon>
        <taxon>Leptotrichiaceae</taxon>
        <taxon>Leptotrichia</taxon>
    </lineage>
</organism>
<dbReference type="Gene3D" id="3.90.25.10">
    <property type="entry name" value="UDP-galactose 4-epimerase, domain 1"/>
    <property type="match status" value="1"/>
</dbReference>
<accession>A0A510KF56</accession>
<dbReference type="CDD" id="cd05269">
    <property type="entry name" value="TMR_SDR_a"/>
    <property type="match status" value="1"/>
</dbReference>
<dbReference type="RefSeq" id="WP_232052725.1">
    <property type="nucleotide sequence ID" value="NZ_AP019835.1"/>
</dbReference>
<dbReference type="Gene3D" id="3.40.50.720">
    <property type="entry name" value="NAD(P)-binding Rossmann-like Domain"/>
    <property type="match status" value="1"/>
</dbReference>
<feature type="domain" description="NmrA-like" evidence="1">
    <location>
        <begin position="39"/>
        <end position="264"/>
    </location>
</feature>
<gene>
    <name evidence="2" type="ORF">JMUB3934_1608</name>
</gene>
<dbReference type="InterPro" id="IPR036291">
    <property type="entry name" value="NAD(P)-bd_dom_sf"/>
</dbReference>
<dbReference type="PANTHER" id="PTHR47129:SF1">
    <property type="entry name" value="NMRA-LIKE DOMAIN-CONTAINING PROTEIN"/>
    <property type="match status" value="1"/>
</dbReference>
<dbReference type="InterPro" id="IPR052718">
    <property type="entry name" value="NmrA-type_oxidoreductase"/>
</dbReference>
<proteinExistence type="predicted"/>